<dbReference type="InterPro" id="IPR016187">
    <property type="entry name" value="CTDL_fold"/>
</dbReference>
<organism evidence="2 3">
    <name type="scientific">Gimesia panareensis</name>
    <dbReference type="NCBI Taxonomy" id="2527978"/>
    <lineage>
        <taxon>Bacteria</taxon>
        <taxon>Pseudomonadati</taxon>
        <taxon>Planctomycetota</taxon>
        <taxon>Planctomycetia</taxon>
        <taxon>Planctomycetales</taxon>
        <taxon>Planctomycetaceae</taxon>
        <taxon>Gimesia</taxon>
    </lineage>
</organism>
<dbReference type="GO" id="GO:0120147">
    <property type="term" value="F:formylglycine-generating oxidase activity"/>
    <property type="evidence" value="ECO:0007669"/>
    <property type="project" value="TreeGrafter"/>
</dbReference>
<keyword evidence="2" id="KW-0418">Kinase</keyword>
<dbReference type="PANTHER" id="PTHR23150:SF19">
    <property type="entry name" value="FORMYLGLYCINE-GENERATING ENZYME"/>
    <property type="match status" value="1"/>
</dbReference>
<dbReference type="InterPro" id="IPR005532">
    <property type="entry name" value="SUMF_dom"/>
</dbReference>
<dbReference type="OrthoDB" id="8435646at2"/>
<dbReference type="EC" id="2.7.11.1" evidence="2"/>
<accession>A0A518FH04</accession>
<evidence type="ECO:0000259" key="1">
    <source>
        <dbReference type="PROSITE" id="PS50104"/>
    </source>
</evidence>
<evidence type="ECO:0000313" key="3">
    <source>
        <dbReference type="Proteomes" id="UP000320839"/>
    </source>
</evidence>
<dbReference type="EMBL" id="CP036317">
    <property type="protein sequence ID" value="QDV15624.1"/>
    <property type="molecule type" value="Genomic_DNA"/>
</dbReference>
<reference evidence="2 3" key="1">
    <citation type="submission" date="2019-02" db="EMBL/GenBank/DDBJ databases">
        <title>Deep-cultivation of Planctomycetes and their phenomic and genomic characterization uncovers novel biology.</title>
        <authorList>
            <person name="Wiegand S."/>
            <person name="Jogler M."/>
            <person name="Boedeker C."/>
            <person name="Pinto D."/>
            <person name="Vollmers J."/>
            <person name="Rivas-Marin E."/>
            <person name="Kohn T."/>
            <person name="Peeters S.H."/>
            <person name="Heuer A."/>
            <person name="Rast P."/>
            <person name="Oberbeckmann S."/>
            <person name="Bunk B."/>
            <person name="Jeske O."/>
            <person name="Meyerdierks A."/>
            <person name="Storesund J.E."/>
            <person name="Kallscheuer N."/>
            <person name="Luecker S."/>
            <person name="Lage O.M."/>
            <person name="Pohl T."/>
            <person name="Merkel B.J."/>
            <person name="Hornburger P."/>
            <person name="Mueller R.-W."/>
            <person name="Bruemmer F."/>
            <person name="Labrenz M."/>
            <person name="Spormann A.M."/>
            <person name="Op den Camp H."/>
            <person name="Overmann J."/>
            <person name="Amann R."/>
            <person name="Jetten M.S.M."/>
            <person name="Mascher T."/>
            <person name="Medema M.H."/>
            <person name="Devos D.P."/>
            <person name="Kaster A.-K."/>
            <person name="Ovreas L."/>
            <person name="Rohde M."/>
            <person name="Galperin M.Y."/>
            <person name="Jogler C."/>
        </authorList>
    </citation>
    <scope>NUCLEOTIDE SEQUENCE [LARGE SCALE GENOMIC DNA]</scope>
    <source>
        <strain evidence="2 3">Pan153</strain>
    </source>
</reference>
<evidence type="ECO:0000313" key="2">
    <source>
        <dbReference type="EMBL" id="QDV15624.1"/>
    </source>
</evidence>
<dbReference type="AlphaFoldDB" id="A0A518FH04"/>
<protein>
    <submittedName>
        <fullName evidence="2">Serine/threonine-protein kinase pkn1</fullName>
        <ecNumber evidence="2">2.7.11.1</ecNumber>
    </submittedName>
</protein>
<dbReference type="Gene3D" id="3.40.50.10140">
    <property type="entry name" value="Toll/interleukin-1 receptor homology (TIR) domain"/>
    <property type="match status" value="1"/>
</dbReference>
<dbReference type="SUPFAM" id="SSF52200">
    <property type="entry name" value="Toll/Interleukin receptor TIR domain"/>
    <property type="match status" value="1"/>
</dbReference>
<dbReference type="PANTHER" id="PTHR23150">
    <property type="entry name" value="SULFATASE MODIFYING FACTOR 1, 2"/>
    <property type="match status" value="1"/>
</dbReference>
<dbReference type="InterPro" id="IPR042095">
    <property type="entry name" value="SUMF_sf"/>
</dbReference>
<dbReference type="RefSeq" id="WP_145453706.1">
    <property type="nucleotide sequence ID" value="NZ_CP036317.1"/>
</dbReference>
<dbReference type="InterPro" id="IPR051043">
    <property type="entry name" value="Sulfatase_Mod_Factor_Kinase"/>
</dbReference>
<dbReference type="GO" id="GO:0004674">
    <property type="term" value="F:protein serine/threonine kinase activity"/>
    <property type="evidence" value="ECO:0007669"/>
    <property type="project" value="UniProtKB-EC"/>
</dbReference>
<dbReference type="SMART" id="SM00255">
    <property type="entry name" value="TIR"/>
    <property type="match status" value="1"/>
</dbReference>
<keyword evidence="2" id="KW-0808">Transferase</keyword>
<dbReference type="Pfam" id="PF03781">
    <property type="entry name" value="FGE-sulfatase"/>
    <property type="match status" value="1"/>
</dbReference>
<dbReference type="InterPro" id="IPR035897">
    <property type="entry name" value="Toll_tir_struct_dom_sf"/>
</dbReference>
<dbReference type="Pfam" id="PF13676">
    <property type="entry name" value="TIR_2"/>
    <property type="match status" value="1"/>
</dbReference>
<gene>
    <name evidence="2" type="primary">pkn1_1</name>
    <name evidence="2" type="ORF">Pan153_02400</name>
</gene>
<dbReference type="PROSITE" id="PS50104">
    <property type="entry name" value="TIR"/>
    <property type="match status" value="1"/>
</dbReference>
<name>A0A518FH04_9PLAN</name>
<feature type="domain" description="TIR" evidence="1">
    <location>
        <begin position="1"/>
        <end position="128"/>
    </location>
</feature>
<dbReference type="GO" id="GO:0007165">
    <property type="term" value="P:signal transduction"/>
    <property type="evidence" value="ECO:0007669"/>
    <property type="project" value="InterPro"/>
</dbReference>
<dbReference type="InterPro" id="IPR000157">
    <property type="entry name" value="TIR_dom"/>
</dbReference>
<sequence length="356" mass="40480">MPRVFLSHTHSDKPFVRTLAHKLQTRGVRVWVDEAEIKIGDSLIEKIEEGILDSDYLAAILSPNSIQSAWVKEELRSVLTRQIVGKSIKVLPILIDDCEIPLFLQEKMYLDLRSWEVPGIFDAQLDRLMQDIGIDCCAICNTTGMEFVRIPEGVFKYGNDGKKIYLDEFWIGKYPLTKETFAPFLATSPTIGLNFPEDYLERLNDRHPATNLTLLEAKAYAKWAGYSIPTVKQWEKAARGDDGRHRPWGNVWDAIRCNCGEAKIGHTTPVDAYPNGRSPYGCYDMVGNVVEMTSSGQWSDDSDFLEIEYYFCKGGSFRSSNISCCYNFKWRSSTRCDSIGVRFVIENPSTDQFTIT</sequence>
<dbReference type="Gene3D" id="3.90.1580.10">
    <property type="entry name" value="paralog of FGE (formylglycine-generating enzyme)"/>
    <property type="match status" value="1"/>
</dbReference>
<dbReference type="Proteomes" id="UP000320839">
    <property type="component" value="Chromosome"/>
</dbReference>
<proteinExistence type="predicted"/>
<dbReference type="SUPFAM" id="SSF56436">
    <property type="entry name" value="C-type lectin-like"/>
    <property type="match status" value="1"/>
</dbReference>